<evidence type="ECO:0000313" key="2">
    <source>
        <dbReference type="EMBL" id="PSR83659.1"/>
    </source>
</evidence>
<accession>A0A2R6P1R6</accession>
<dbReference type="AlphaFoldDB" id="A0A2R6P1R6"/>
<organism evidence="2 3">
    <name type="scientific">Hermanssonia centrifuga</name>
    <dbReference type="NCBI Taxonomy" id="98765"/>
    <lineage>
        <taxon>Eukaryota</taxon>
        <taxon>Fungi</taxon>
        <taxon>Dikarya</taxon>
        <taxon>Basidiomycota</taxon>
        <taxon>Agaricomycotina</taxon>
        <taxon>Agaricomycetes</taxon>
        <taxon>Polyporales</taxon>
        <taxon>Meruliaceae</taxon>
        <taxon>Hermanssonia</taxon>
    </lineage>
</organism>
<feature type="compositionally biased region" description="Low complexity" evidence="1">
    <location>
        <begin position="25"/>
        <end position="63"/>
    </location>
</feature>
<feature type="region of interest" description="Disordered" evidence="1">
    <location>
        <begin position="1"/>
        <end position="75"/>
    </location>
</feature>
<protein>
    <submittedName>
        <fullName evidence="2">Uncharacterized protein</fullName>
    </submittedName>
</protein>
<reference evidence="2 3" key="1">
    <citation type="submission" date="2018-02" db="EMBL/GenBank/DDBJ databases">
        <title>Genome sequence of the basidiomycete white-rot fungus Phlebia centrifuga.</title>
        <authorList>
            <person name="Granchi Z."/>
            <person name="Peng M."/>
            <person name="de Vries R.P."/>
            <person name="Hilden K."/>
            <person name="Makela M.R."/>
            <person name="Grigoriev I."/>
            <person name="Riley R."/>
        </authorList>
    </citation>
    <scope>NUCLEOTIDE SEQUENCE [LARGE SCALE GENOMIC DNA]</scope>
    <source>
        <strain evidence="2 3">FBCC195</strain>
    </source>
</reference>
<proteinExistence type="predicted"/>
<dbReference type="Proteomes" id="UP000186601">
    <property type="component" value="Unassembled WGS sequence"/>
</dbReference>
<gene>
    <name evidence="2" type="ORF">PHLCEN_2v5666</name>
</gene>
<comment type="caution">
    <text evidence="2">The sequence shown here is derived from an EMBL/GenBank/DDBJ whole genome shotgun (WGS) entry which is preliminary data.</text>
</comment>
<dbReference type="EMBL" id="MLYV02000555">
    <property type="protein sequence ID" value="PSR83659.1"/>
    <property type="molecule type" value="Genomic_DNA"/>
</dbReference>
<keyword evidence="3" id="KW-1185">Reference proteome</keyword>
<evidence type="ECO:0000256" key="1">
    <source>
        <dbReference type="SAM" id="MobiDB-lite"/>
    </source>
</evidence>
<name>A0A2R6P1R6_9APHY</name>
<sequence length="269" mass="29091">MPPKRKQTGSSQAMATRSAKKAKTSAKAAPSNVTIAETATTTPPTTTVGEPTAAEPKPTAEPATEPKAKESSPQFTGKFDLYSTLLPFLKSEYLPQGATEPQFETLYKKILFYQAKPDFSMRINIDEAKTGRFTCPVICNPMSDEELEPIYIENGQTKQVAFSEMEAAHESTIGTGLGYTAKLMLGDSDGCGCGMVSGGKGTFKMRKVWEGEDEGKGELFEGYWTFKATYGPTLRRKGFGSGNSSSGVFWAVRARKNADGKEIGIDVEV</sequence>
<evidence type="ECO:0000313" key="3">
    <source>
        <dbReference type="Proteomes" id="UP000186601"/>
    </source>
</evidence>
<dbReference type="OrthoDB" id="3256283at2759"/>